<dbReference type="KEGG" id="vcop:MM50RIKEN_17880"/>
<keyword evidence="2" id="KW-1185">Reference proteome</keyword>
<dbReference type="AlphaFoldDB" id="A0A810Q608"/>
<accession>A0A810Q608</accession>
<sequence length="62" mass="7255">MVLKKSLFATFLESVFVRTQNFFGLWRHDRGEMMGGALERIPQVGVKQGLLPWQRRLSKQYA</sequence>
<organism evidence="1 2">
    <name type="scientific">Vescimonas coprocola</name>
    <dbReference type="NCBI Taxonomy" id="2714355"/>
    <lineage>
        <taxon>Bacteria</taxon>
        <taxon>Bacillati</taxon>
        <taxon>Bacillota</taxon>
        <taxon>Clostridia</taxon>
        <taxon>Eubacteriales</taxon>
        <taxon>Oscillospiraceae</taxon>
        <taxon>Vescimonas</taxon>
    </lineage>
</organism>
<gene>
    <name evidence="1" type="ORF">MM50RIKEN_17880</name>
</gene>
<reference evidence="1" key="1">
    <citation type="submission" date="2020-09" db="EMBL/GenBank/DDBJ databases">
        <title>New species isolated from human feces.</title>
        <authorList>
            <person name="Kitahara M."/>
            <person name="Shigeno Y."/>
            <person name="Shime M."/>
            <person name="Matsumoto Y."/>
            <person name="Nakamura S."/>
            <person name="Motooka D."/>
            <person name="Fukuoka S."/>
            <person name="Nishikawa H."/>
            <person name="Benno Y."/>
        </authorList>
    </citation>
    <scope>NUCLEOTIDE SEQUENCE</scope>
    <source>
        <strain evidence="1">MM50</strain>
    </source>
</reference>
<proteinExistence type="predicted"/>
<dbReference type="EMBL" id="AP023418">
    <property type="protein sequence ID" value="BCK82025.1"/>
    <property type="molecule type" value="Genomic_DNA"/>
</dbReference>
<name>A0A810Q608_9FIRM</name>
<evidence type="ECO:0000313" key="1">
    <source>
        <dbReference type="EMBL" id="BCK82025.1"/>
    </source>
</evidence>
<evidence type="ECO:0000313" key="2">
    <source>
        <dbReference type="Proteomes" id="UP000681035"/>
    </source>
</evidence>
<dbReference type="Proteomes" id="UP000681035">
    <property type="component" value="Chromosome"/>
</dbReference>
<protein>
    <submittedName>
        <fullName evidence="1">Uncharacterized protein</fullName>
    </submittedName>
</protein>